<dbReference type="PROSITE" id="PS00053">
    <property type="entry name" value="RIBOSOMAL_S8"/>
    <property type="match status" value="1"/>
</dbReference>
<evidence type="ECO:0000256" key="8">
    <source>
        <dbReference type="HAMAP-Rule" id="MF_01302"/>
    </source>
</evidence>
<dbReference type="Gene3D" id="3.30.1370.30">
    <property type="match status" value="1"/>
</dbReference>
<dbReference type="KEGG" id="rrd:RradSPS_1929"/>
<dbReference type="GO" id="GO:0003735">
    <property type="term" value="F:structural constituent of ribosome"/>
    <property type="evidence" value="ECO:0007669"/>
    <property type="project" value="InterPro"/>
</dbReference>
<dbReference type="PANTHER" id="PTHR11758">
    <property type="entry name" value="40S RIBOSOMAL PROTEIN S15A"/>
    <property type="match status" value="1"/>
</dbReference>
<keyword evidence="5 8" id="KW-0687">Ribonucleoprotein</keyword>
<dbReference type="FunFam" id="3.30.1490.10:FF:000001">
    <property type="entry name" value="30S ribosomal protein S8"/>
    <property type="match status" value="1"/>
</dbReference>
<dbReference type="PATRIC" id="fig|42256.3.peg.1961"/>
<keyword evidence="2 8" id="KW-0699">rRNA-binding</keyword>
<evidence type="ECO:0000256" key="9">
    <source>
        <dbReference type="RuleBase" id="RU003660"/>
    </source>
</evidence>
<evidence type="ECO:0000256" key="5">
    <source>
        <dbReference type="ARBA" id="ARBA00023274"/>
    </source>
</evidence>
<dbReference type="Pfam" id="PF00410">
    <property type="entry name" value="Ribosomal_S8"/>
    <property type="match status" value="1"/>
</dbReference>
<dbReference type="GO" id="GO:0005737">
    <property type="term" value="C:cytoplasm"/>
    <property type="evidence" value="ECO:0007669"/>
    <property type="project" value="UniProtKB-ARBA"/>
</dbReference>
<dbReference type="FunFam" id="3.30.1370.30:FF:000002">
    <property type="entry name" value="30S ribosomal protein S8"/>
    <property type="match status" value="1"/>
</dbReference>
<dbReference type="Proteomes" id="UP000025229">
    <property type="component" value="Chromosome"/>
</dbReference>
<dbReference type="NCBIfam" id="NF001109">
    <property type="entry name" value="PRK00136.1"/>
    <property type="match status" value="1"/>
</dbReference>
<dbReference type="GO" id="GO:1990904">
    <property type="term" value="C:ribonucleoprotein complex"/>
    <property type="evidence" value="ECO:0007669"/>
    <property type="project" value="UniProtKB-KW"/>
</dbReference>
<evidence type="ECO:0000256" key="2">
    <source>
        <dbReference type="ARBA" id="ARBA00022730"/>
    </source>
</evidence>
<dbReference type="EMBL" id="JAWXXX010000001">
    <property type="protein sequence ID" value="MDX5894615.1"/>
    <property type="molecule type" value="Genomic_DNA"/>
</dbReference>
<protein>
    <recommendedName>
        <fullName evidence="6 8">Small ribosomal subunit protein uS8</fullName>
    </recommendedName>
</protein>
<dbReference type="GO" id="GO:0005840">
    <property type="term" value="C:ribosome"/>
    <property type="evidence" value="ECO:0007669"/>
    <property type="project" value="UniProtKB-KW"/>
</dbReference>
<dbReference type="OrthoDB" id="9802617at2"/>
<gene>
    <name evidence="8 11" type="primary">rpsH</name>
    <name evidence="10" type="ORF">RradSPS_1929</name>
    <name evidence="11" type="ORF">SIL72_11320</name>
</gene>
<comment type="similarity">
    <text evidence="1 8 9">Belongs to the universal ribosomal protein uS8 family.</text>
</comment>
<dbReference type="STRING" id="42256.RradSPS_1929"/>
<dbReference type="EMBL" id="CP007514">
    <property type="protein sequence ID" value="AHY47212.1"/>
    <property type="molecule type" value="Genomic_DNA"/>
</dbReference>
<evidence type="ECO:0000256" key="4">
    <source>
        <dbReference type="ARBA" id="ARBA00022980"/>
    </source>
</evidence>
<dbReference type="RefSeq" id="WP_038682321.1">
    <property type="nucleotide sequence ID" value="NZ_CP007514.1"/>
</dbReference>
<evidence type="ECO:0000313" key="12">
    <source>
        <dbReference type="Proteomes" id="UP000025229"/>
    </source>
</evidence>
<proteinExistence type="inferred from homology"/>
<evidence type="ECO:0000313" key="10">
    <source>
        <dbReference type="EMBL" id="AHY47212.1"/>
    </source>
</evidence>
<name>A0A023X413_RUBRA</name>
<reference evidence="11" key="2">
    <citation type="submission" date="2023-11" db="EMBL/GenBank/DDBJ databases">
        <title>MicrobeMod: A computational toolkit for identifying prokaryotic methylation and restriction-modification with nanopore sequencing.</title>
        <authorList>
            <person name="Crits-Christoph A."/>
            <person name="Kang S.C."/>
            <person name="Lee H."/>
            <person name="Ostrov N."/>
        </authorList>
    </citation>
    <scope>NUCLEOTIDE SEQUENCE</scope>
    <source>
        <strain evidence="11">ATCC 51242</strain>
    </source>
</reference>
<dbReference type="InterPro" id="IPR035987">
    <property type="entry name" value="Ribosomal_uS8_sf"/>
</dbReference>
<accession>A0A023X413</accession>
<dbReference type="Proteomes" id="UP001281130">
    <property type="component" value="Unassembled WGS sequence"/>
</dbReference>
<comment type="subunit">
    <text evidence="7 8">Part of the 30S ribosomal subunit. Contacts proteins S5 and S12.</text>
</comment>
<keyword evidence="3 8" id="KW-0694">RNA-binding</keyword>
<dbReference type="SUPFAM" id="SSF56047">
    <property type="entry name" value="Ribosomal protein S8"/>
    <property type="match status" value="1"/>
</dbReference>
<dbReference type="GO" id="GO:0019843">
    <property type="term" value="F:rRNA binding"/>
    <property type="evidence" value="ECO:0007669"/>
    <property type="project" value="UniProtKB-UniRule"/>
</dbReference>
<dbReference type="GO" id="GO:0006412">
    <property type="term" value="P:translation"/>
    <property type="evidence" value="ECO:0007669"/>
    <property type="project" value="UniProtKB-UniRule"/>
</dbReference>
<dbReference type="InterPro" id="IPR000630">
    <property type="entry name" value="Ribosomal_uS8"/>
</dbReference>
<evidence type="ECO:0000256" key="3">
    <source>
        <dbReference type="ARBA" id="ARBA00022884"/>
    </source>
</evidence>
<comment type="function">
    <text evidence="8">One of the primary rRNA binding proteins, it binds directly to 16S rRNA central domain where it helps coordinate assembly of the platform of the 30S subunit.</text>
</comment>
<evidence type="ECO:0000256" key="7">
    <source>
        <dbReference type="ARBA" id="ARBA00046740"/>
    </source>
</evidence>
<reference evidence="10 12" key="1">
    <citation type="submission" date="2014-03" db="EMBL/GenBank/DDBJ databases">
        <title>Complete genome sequence of the Radio-Resistant Rubrobacter radiotolerans RSPS-4.</title>
        <authorList>
            <person name="Egas C.C."/>
            <person name="Barroso C.C."/>
            <person name="Froufe H.J.C."/>
            <person name="Pacheco J.J."/>
            <person name="Albuquerque L.L."/>
            <person name="da Costa M.M.S."/>
        </authorList>
    </citation>
    <scope>NUCLEOTIDE SEQUENCE [LARGE SCALE GENOMIC DNA]</scope>
    <source>
        <strain evidence="10 12">RSPS-4</strain>
    </source>
</reference>
<evidence type="ECO:0000313" key="11">
    <source>
        <dbReference type="EMBL" id="MDX5894615.1"/>
    </source>
</evidence>
<keyword evidence="12" id="KW-1185">Reference proteome</keyword>
<keyword evidence="4 8" id="KW-0689">Ribosomal protein</keyword>
<dbReference type="AlphaFoldDB" id="A0A023X413"/>
<dbReference type="Gene3D" id="3.30.1490.10">
    <property type="match status" value="1"/>
</dbReference>
<evidence type="ECO:0000256" key="6">
    <source>
        <dbReference type="ARBA" id="ARBA00035258"/>
    </source>
</evidence>
<dbReference type="eggNOG" id="COG0096">
    <property type="taxonomic scope" value="Bacteria"/>
</dbReference>
<organism evidence="10 12">
    <name type="scientific">Rubrobacter radiotolerans</name>
    <name type="common">Arthrobacter radiotolerans</name>
    <dbReference type="NCBI Taxonomy" id="42256"/>
    <lineage>
        <taxon>Bacteria</taxon>
        <taxon>Bacillati</taxon>
        <taxon>Actinomycetota</taxon>
        <taxon>Rubrobacteria</taxon>
        <taxon>Rubrobacterales</taxon>
        <taxon>Rubrobacteraceae</taxon>
        <taxon>Rubrobacter</taxon>
    </lineage>
</organism>
<dbReference type="HOGENOM" id="CLU_098428_0_2_11"/>
<sequence length="132" mass="14635">MAVNDPIADFLTRIRNAGLAKHETVSIPYSKMKAEIARILKEEGYVTEVSEKGSGPERKIVVELKYGPDGTRAIHGMRRVSRPGRRTYRKQQEIPRVLDGLGVAILSTSQGILTDHKARSRGIGGEVLCFVY</sequence>
<dbReference type="InterPro" id="IPR047863">
    <property type="entry name" value="Ribosomal_uS8_CS"/>
</dbReference>
<dbReference type="HAMAP" id="MF_01302_B">
    <property type="entry name" value="Ribosomal_uS8_B"/>
    <property type="match status" value="1"/>
</dbReference>
<evidence type="ECO:0000256" key="1">
    <source>
        <dbReference type="ARBA" id="ARBA00006471"/>
    </source>
</evidence>